<feature type="compositionally biased region" description="Basic and acidic residues" evidence="1">
    <location>
        <begin position="1"/>
        <end position="24"/>
    </location>
</feature>
<sequence length="300" mass="32668">MTERPPGRDSGMHDPADYPSDRVESGTAPDLPADPQSRPRPAVGYVCVAGDEDQINGLHHRLDVEARYAGLDLVEVFVDRQTLDDEPFRPGLVLAVEEIGRQPDAVLLVPDLSHLPTSREGWAAWEERFTSVVTEIHTLDAVAVPGRASCPRPDTTLRRRGGEARPVEVGRAKLTARGQFEVWVQPDDDVAGVIAVLRQLPAEARFLESYGDVETTLVFVPIHIAGLPTGQERFGQVKATGTLGREFVGFTAEDLVAELHTVLAGVPLGPEDERVLAWLSTQTTECAHAVSSLLRRVRAA</sequence>
<gene>
    <name evidence="2" type="ordered locus">FraEuI1c_6932</name>
</gene>
<protein>
    <submittedName>
        <fullName evidence="2">Uncharacterized protein</fullName>
    </submittedName>
</protein>
<dbReference type="InterPro" id="IPR023817">
    <property type="entry name" value="Frankia_40_dom"/>
</dbReference>
<dbReference type="RefSeq" id="WP_013428011.1">
    <property type="nucleotide sequence ID" value="NC_014666.1"/>
</dbReference>
<dbReference type="NCBIfam" id="TIGR03917">
    <property type="entry name" value="Frankia_40_dom"/>
    <property type="match status" value="1"/>
</dbReference>
<feature type="region of interest" description="Disordered" evidence="1">
    <location>
        <begin position="1"/>
        <end position="42"/>
    </location>
</feature>
<dbReference type="EMBL" id="CP002299">
    <property type="protein sequence ID" value="ADP84900.1"/>
    <property type="molecule type" value="Genomic_DNA"/>
</dbReference>
<dbReference type="KEGG" id="fri:FraEuI1c_6932"/>
<dbReference type="OrthoDB" id="3212662at2"/>
<dbReference type="AlphaFoldDB" id="E3IUT4"/>
<organism evidence="2 3">
    <name type="scientific">Pseudofrankia inefficax (strain DSM 45817 / CECT 9037 / DDB 130130 / EuI1c)</name>
    <name type="common">Frankia inefficax</name>
    <dbReference type="NCBI Taxonomy" id="298654"/>
    <lineage>
        <taxon>Bacteria</taxon>
        <taxon>Bacillati</taxon>
        <taxon>Actinomycetota</taxon>
        <taxon>Actinomycetes</taxon>
        <taxon>Frankiales</taxon>
        <taxon>Frankiaceae</taxon>
        <taxon>Pseudofrankia</taxon>
    </lineage>
</organism>
<evidence type="ECO:0000313" key="3">
    <source>
        <dbReference type="Proteomes" id="UP000002484"/>
    </source>
</evidence>
<reference evidence="2 3" key="1">
    <citation type="submission" date="2010-10" db="EMBL/GenBank/DDBJ databases">
        <title>Complete sequence of Frankia sp. EuI1c.</title>
        <authorList>
            <consortium name="US DOE Joint Genome Institute"/>
            <person name="Lucas S."/>
            <person name="Copeland A."/>
            <person name="Lapidus A."/>
            <person name="Cheng J.-F."/>
            <person name="Bruce D."/>
            <person name="Goodwin L."/>
            <person name="Pitluck S."/>
            <person name="Chertkov O."/>
            <person name="Detter J.C."/>
            <person name="Han C."/>
            <person name="Tapia R."/>
            <person name="Land M."/>
            <person name="Hauser L."/>
            <person name="Jeffries C."/>
            <person name="Kyrpides N."/>
            <person name="Ivanova N."/>
            <person name="Mikhailova N."/>
            <person name="Beauchemin N."/>
            <person name="Sen A."/>
            <person name="Sur S.A."/>
            <person name="Gtari M."/>
            <person name="Wall L."/>
            <person name="Tisa L."/>
            <person name="Woyke T."/>
        </authorList>
    </citation>
    <scope>NUCLEOTIDE SEQUENCE [LARGE SCALE GENOMIC DNA]</scope>
    <source>
        <strain evidence="3">DSM 45817 / CECT 9037 / EuI1c</strain>
    </source>
</reference>
<evidence type="ECO:0000256" key="1">
    <source>
        <dbReference type="SAM" id="MobiDB-lite"/>
    </source>
</evidence>
<name>E3IUT4_PSEI1</name>
<dbReference type="HOGENOM" id="CLU_926711_0_0_11"/>
<keyword evidence="3" id="KW-1185">Reference proteome</keyword>
<dbReference type="Proteomes" id="UP000002484">
    <property type="component" value="Chromosome"/>
</dbReference>
<dbReference type="InParanoid" id="E3IUT4"/>
<accession>E3IUT4</accession>
<proteinExistence type="predicted"/>
<evidence type="ECO:0000313" key="2">
    <source>
        <dbReference type="EMBL" id="ADP84900.1"/>
    </source>
</evidence>